<dbReference type="GO" id="GO:0004519">
    <property type="term" value="F:endonuclease activity"/>
    <property type="evidence" value="ECO:0007669"/>
    <property type="project" value="UniProtKB-KW"/>
</dbReference>
<organism evidence="2">
    <name type="scientific">Xanthomonas oryzae pv. oryzae</name>
    <dbReference type="NCBI Taxonomy" id="64187"/>
    <lineage>
        <taxon>Bacteria</taxon>
        <taxon>Pseudomonadati</taxon>
        <taxon>Pseudomonadota</taxon>
        <taxon>Gammaproteobacteria</taxon>
        <taxon>Lysobacterales</taxon>
        <taxon>Lysobacteraceae</taxon>
        <taxon>Xanthomonas</taxon>
    </lineage>
</organism>
<dbReference type="InterPro" id="IPR038717">
    <property type="entry name" value="Tc1-like_DDE_dom"/>
</dbReference>
<reference evidence="2" key="1">
    <citation type="submission" date="2015-01" db="EMBL/GenBank/DDBJ databases">
        <title>Population genomics of rice bacterial leaf blight strains from India.</title>
        <authorList>
            <person name="Midha S."/>
            <person name="Anil M.G."/>
            <person name="Mishra D."/>
            <person name="Brahma K."/>
            <person name="Laha G.S."/>
            <person name="Sundaram R.M."/>
            <person name="Sonti R.V."/>
            <person name="Patil P.B."/>
        </authorList>
    </citation>
    <scope>NUCLEOTIDE SEQUENCE</scope>
    <source>
        <strain evidence="2">BXO512</strain>
    </source>
</reference>
<dbReference type="GO" id="GO:0003676">
    <property type="term" value="F:nucleic acid binding"/>
    <property type="evidence" value="ECO:0007669"/>
    <property type="project" value="InterPro"/>
</dbReference>
<keyword evidence="2" id="KW-0255">Endonuclease</keyword>
<keyword evidence="2" id="KW-0540">Nuclease</keyword>
<dbReference type="RefSeq" id="WP_171970843.1">
    <property type="nucleotide sequence ID" value="NZ_JXDQ01000188.1"/>
</dbReference>
<dbReference type="Gene3D" id="3.30.420.10">
    <property type="entry name" value="Ribonuclease H-like superfamily/Ribonuclease H"/>
    <property type="match status" value="1"/>
</dbReference>
<keyword evidence="2" id="KW-0378">Hydrolase</keyword>
<gene>
    <name evidence="2" type="ORF">BXO512_20395</name>
</gene>
<accession>A0A854DIA1</accession>
<feature type="non-terminal residue" evidence="2">
    <location>
        <position position="1"/>
    </location>
</feature>
<feature type="domain" description="Tc1-like transposase DDE" evidence="1">
    <location>
        <begin position="1"/>
        <end position="64"/>
    </location>
</feature>
<evidence type="ECO:0000259" key="1">
    <source>
        <dbReference type="Pfam" id="PF13358"/>
    </source>
</evidence>
<dbReference type="InterPro" id="IPR036397">
    <property type="entry name" value="RNaseH_sf"/>
</dbReference>
<proteinExistence type="predicted"/>
<dbReference type="Pfam" id="PF13358">
    <property type="entry name" value="DDE_3"/>
    <property type="match status" value="1"/>
</dbReference>
<dbReference type="AlphaFoldDB" id="A0A854DIA1"/>
<name>A0A854DIA1_XANOO</name>
<sequence length="98" mass="10965">IHLVLDGLPAHKTRGVRDDVDSLKGRLTLHFLPGDAPDLNPDELVWSYTKRTGVARSPLRSGEKLADRVHDQLSDIAARPELVRSFFRHPSVAYISDL</sequence>
<evidence type="ECO:0000313" key="2">
    <source>
        <dbReference type="EMBL" id="OLG85304.1"/>
    </source>
</evidence>
<protein>
    <submittedName>
        <fullName evidence="2">DDE endonuclease</fullName>
    </submittedName>
</protein>
<comment type="caution">
    <text evidence="2">The sequence shown here is derived from an EMBL/GenBank/DDBJ whole genome shotgun (WGS) entry which is preliminary data.</text>
</comment>
<dbReference type="EMBL" id="JXEA01000397">
    <property type="protein sequence ID" value="OLG85304.1"/>
    <property type="molecule type" value="Genomic_DNA"/>
</dbReference>